<protein>
    <recommendedName>
        <fullName evidence="1">Abortive phage infection protein C-terminal domain-containing protein</fullName>
    </recommendedName>
</protein>
<dbReference type="InterPro" id="IPR018891">
    <property type="entry name" value="AIPR_C"/>
</dbReference>
<evidence type="ECO:0000313" key="3">
    <source>
        <dbReference type="Proteomes" id="UP000195120"/>
    </source>
</evidence>
<name>A0A9X6LW25_BACTU</name>
<accession>A0A9X6LW25</accession>
<reference evidence="2 3" key="1">
    <citation type="submission" date="2016-10" db="EMBL/GenBank/DDBJ databases">
        <title>Comparative genomics of Bacillus thuringiensis reveals a path to pathogens against multiple invertebrate hosts.</title>
        <authorList>
            <person name="Zheng J."/>
            <person name="Gao Q."/>
            <person name="Liu H."/>
            <person name="Peng D."/>
            <person name="Ruan L."/>
            <person name="Sun M."/>
        </authorList>
    </citation>
    <scope>NUCLEOTIDE SEQUENCE [LARGE SCALE GENOMIC DNA]</scope>
    <source>
        <strain evidence="2">BGSC 4BW1</strain>
    </source>
</reference>
<gene>
    <name evidence="2" type="ORF">BK741_02715</name>
</gene>
<dbReference type="AlphaFoldDB" id="A0A9X6LW25"/>
<feature type="domain" description="Abortive phage infection protein C-terminal" evidence="1">
    <location>
        <begin position="67"/>
        <end position="370"/>
    </location>
</feature>
<dbReference type="Proteomes" id="UP000195120">
    <property type="component" value="Unassembled WGS sequence"/>
</dbReference>
<dbReference type="Pfam" id="PF10592">
    <property type="entry name" value="AIPR"/>
    <property type="match status" value="1"/>
</dbReference>
<organism evidence="2 3">
    <name type="scientific">Bacillus thuringiensis serovar iberica</name>
    <dbReference type="NCBI Taxonomy" id="180866"/>
    <lineage>
        <taxon>Bacteria</taxon>
        <taxon>Bacillati</taxon>
        <taxon>Bacillota</taxon>
        <taxon>Bacilli</taxon>
        <taxon>Bacillales</taxon>
        <taxon>Bacillaceae</taxon>
        <taxon>Bacillus</taxon>
        <taxon>Bacillus cereus group</taxon>
    </lineage>
</organism>
<evidence type="ECO:0000259" key="1">
    <source>
        <dbReference type="Pfam" id="PF10592"/>
    </source>
</evidence>
<dbReference type="EMBL" id="MOOP01000021">
    <property type="protein sequence ID" value="OUB53555.1"/>
    <property type="molecule type" value="Genomic_DNA"/>
</dbReference>
<dbReference type="RefSeq" id="WP_086400905.1">
    <property type="nucleotide sequence ID" value="NZ_MOOP01000021.1"/>
</dbReference>
<evidence type="ECO:0000313" key="2">
    <source>
        <dbReference type="EMBL" id="OUB53555.1"/>
    </source>
</evidence>
<comment type="caution">
    <text evidence="2">The sequence shown here is derived from an EMBL/GenBank/DDBJ whole genome shotgun (WGS) entry which is preliminary data.</text>
</comment>
<sequence>MKSKTKFTNSSVTKDQYDTDTLELTLIAEDVATMKELTEDGVVRIRRWAKVNVQELQKAITLANWTEVNPREQNLKSKPAKEMKLTLTGDSRDIFHYLNRGISISALDCSIKNIKDKKEIHLILNNLNEHGVFDGGHSFKVLIDALESAKILETKHVMLEIFTGVEDILYDLARSRNTSTQVKEKSLANLEGKFDFVKEALKDECFFKNISWVENDDGEISINYLIQILTAFNKNLTHKSMPRTYSGAGSCETSFIKEFNSNKDNMNNNVYYKLMPLYSDIFKFVDHVLLSLPVIYNKNGYESERGNFARLRGITYKQDFYPLLFSPNNKRTSFKIPNALFFPIIAAMRQLYKEDANGMFEWIINPITVFDAISEKLVTKVMGYYFEKNGFVNEMGKSLGLWIDTFELVNAYLNDYLKELEIQELKQKLARLEN</sequence>
<proteinExistence type="predicted"/>